<evidence type="ECO:0000313" key="3">
    <source>
        <dbReference type="EMBL" id="PRD64560.1"/>
    </source>
</evidence>
<dbReference type="Proteomes" id="UP000238589">
    <property type="component" value="Unassembled WGS sequence"/>
</dbReference>
<proteinExistence type="predicted"/>
<protein>
    <submittedName>
        <fullName evidence="3">Uncharacterized protein</fullName>
    </submittedName>
</protein>
<dbReference type="AlphaFoldDB" id="A0A2S9K262"/>
<dbReference type="RefSeq" id="WP_105749127.1">
    <property type="nucleotide sequence ID" value="NZ_PVLQ01000063.1"/>
</dbReference>
<reference evidence="3 4" key="1">
    <citation type="submission" date="2018-03" db="EMBL/GenBank/DDBJ databases">
        <title>Comparative genomics illustrates the genes involved in a hyperalkaliphilic mechanisms of Serpentinomonas isolated from highly-alkaline calcium-rich serpentinized springs.</title>
        <authorList>
            <person name="Suzuki S."/>
            <person name="Ishii S."/>
            <person name="Walworth N."/>
            <person name="Bird L."/>
            <person name="Kuenen J.G."/>
            <person name="Nealson K.H."/>
        </authorList>
    </citation>
    <scope>NUCLEOTIDE SEQUENCE [LARGE SCALE GENOMIC DNA]</scope>
    <source>
        <strain evidence="3 4">P1</strain>
    </source>
</reference>
<keyword evidence="4" id="KW-1185">Reference proteome</keyword>
<evidence type="ECO:0000256" key="1">
    <source>
        <dbReference type="SAM" id="MobiDB-lite"/>
    </source>
</evidence>
<keyword evidence="2" id="KW-0472">Membrane</keyword>
<feature type="compositionally biased region" description="Basic and acidic residues" evidence="1">
    <location>
        <begin position="1"/>
        <end position="14"/>
    </location>
</feature>
<accession>A0A2S9K262</accession>
<name>A0A2S9K262_9BURK</name>
<evidence type="ECO:0000256" key="2">
    <source>
        <dbReference type="SAM" id="Phobius"/>
    </source>
</evidence>
<gene>
    <name evidence="3" type="ORF">C6P64_13740</name>
</gene>
<feature type="region of interest" description="Disordered" evidence="1">
    <location>
        <begin position="1"/>
        <end position="24"/>
    </location>
</feature>
<keyword evidence="2" id="KW-0812">Transmembrane</keyword>
<sequence length="64" mass="6747">MPEPHIHSHSHDHGPQAAVRPHQAVAVGPRSSWLLHSAAQRLLGAALVCAMLVAAMLWAISAQG</sequence>
<organism evidence="3 4">
    <name type="scientific">Malikia granosa</name>
    <dbReference type="NCBI Taxonomy" id="263067"/>
    <lineage>
        <taxon>Bacteria</taxon>
        <taxon>Pseudomonadati</taxon>
        <taxon>Pseudomonadota</taxon>
        <taxon>Betaproteobacteria</taxon>
        <taxon>Burkholderiales</taxon>
        <taxon>Comamonadaceae</taxon>
        <taxon>Malikia</taxon>
    </lineage>
</organism>
<dbReference type="OrthoDB" id="9967439at2"/>
<dbReference type="EMBL" id="PVLQ01000063">
    <property type="protein sequence ID" value="PRD64560.1"/>
    <property type="molecule type" value="Genomic_DNA"/>
</dbReference>
<comment type="caution">
    <text evidence="3">The sequence shown here is derived from an EMBL/GenBank/DDBJ whole genome shotgun (WGS) entry which is preliminary data.</text>
</comment>
<keyword evidence="2" id="KW-1133">Transmembrane helix</keyword>
<feature type="transmembrane region" description="Helical" evidence="2">
    <location>
        <begin position="42"/>
        <end position="60"/>
    </location>
</feature>
<evidence type="ECO:0000313" key="4">
    <source>
        <dbReference type="Proteomes" id="UP000238589"/>
    </source>
</evidence>